<evidence type="ECO:0000256" key="1">
    <source>
        <dbReference type="ARBA" id="ARBA00007764"/>
    </source>
</evidence>
<feature type="region of interest" description="Disordered" evidence="2">
    <location>
        <begin position="114"/>
        <end position="190"/>
    </location>
</feature>
<comment type="caution">
    <text evidence="3">The sequence shown here is derived from an EMBL/GenBank/DDBJ whole genome shotgun (WGS) entry which is preliminary data.</text>
</comment>
<comment type="similarity">
    <text evidence="1">Belongs to the SH3BGR family.</text>
</comment>
<name>A0A6V7WF45_MELEN</name>
<evidence type="ECO:0000313" key="3">
    <source>
        <dbReference type="EMBL" id="CAD2185620.1"/>
    </source>
</evidence>
<protein>
    <submittedName>
        <fullName evidence="3">Uncharacterized protein</fullName>
    </submittedName>
</protein>
<accession>A0A6V7WF45</accession>
<dbReference type="OrthoDB" id="9932926at2759"/>
<dbReference type="PANTHER" id="PTHR12232">
    <property type="entry name" value="SH3 DOMAIN-BINDING GLUTAMIC ACID-RICH-LIKE PROTEIN"/>
    <property type="match status" value="1"/>
</dbReference>
<dbReference type="Pfam" id="PF04908">
    <property type="entry name" value="SH3BGR"/>
    <property type="match status" value="1"/>
</dbReference>
<dbReference type="Gene3D" id="3.40.30.10">
    <property type="entry name" value="Glutaredoxin"/>
    <property type="match status" value="1"/>
</dbReference>
<proteinExistence type="inferred from homology"/>
<dbReference type="InterPro" id="IPR036249">
    <property type="entry name" value="Thioredoxin-like_sf"/>
</dbReference>
<evidence type="ECO:0000256" key="2">
    <source>
        <dbReference type="SAM" id="MobiDB-lite"/>
    </source>
</evidence>
<dbReference type="InterPro" id="IPR006993">
    <property type="entry name" value="Glut_rich_SH3-bd"/>
</dbReference>
<dbReference type="Proteomes" id="UP000580250">
    <property type="component" value="Unassembled WGS sequence"/>
</dbReference>
<gene>
    <name evidence="3" type="ORF">MENT_LOCUS38061</name>
</gene>
<dbReference type="SUPFAM" id="SSF52833">
    <property type="entry name" value="Thioredoxin-like"/>
    <property type="match status" value="1"/>
</dbReference>
<dbReference type="GO" id="GO:0005737">
    <property type="term" value="C:cytoplasm"/>
    <property type="evidence" value="ECO:0007669"/>
    <property type="project" value="TreeGrafter"/>
</dbReference>
<dbReference type="EMBL" id="CAJEWN010000552">
    <property type="protein sequence ID" value="CAD2185620.1"/>
    <property type="molecule type" value="Genomic_DNA"/>
</dbReference>
<feature type="compositionally biased region" description="Acidic residues" evidence="2">
    <location>
        <begin position="114"/>
        <end position="162"/>
    </location>
</feature>
<dbReference type="PANTHER" id="PTHR12232:SF15">
    <property type="entry name" value="SH3 DOMAIN-BINDING GLUTAMIC ACID-RICH PROTEIN HOMOLOG"/>
    <property type="match status" value="1"/>
</dbReference>
<sequence>MFTPNASELNGQQDIKVYISTVTGNAEIRQQIRQILMVLDGMGVPFQQVDITVRGNEMERDFMRERAINPRNGTDVPLPPQIFYKFEYLGNYHDFEEAVENNRLEEFLRLLPPEEEDVADEEEEDEEESVSDESGEYDESDEDEELENEDEGEMEYSEELNGEVEVPKKKIKESNEENDKGREKEKNKKEIGRLKWMKRKLKIKNHPKRMVLNHVKRFQIKKMKI</sequence>
<feature type="compositionally biased region" description="Basic and acidic residues" evidence="2">
    <location>
        <begin position="165"/>
        <end position="190"/>
    </location>
</feature>
<dbReference type="InterPro" id="IPR051033">
    <property type="entry name" value="SH3BGR"/>
</dbReference>
<evidence type="ECO:0000313" key="4">
    <source>
        <dbReference type="Proteomes" id="UP000580250"/>
    </source>
</evidence>
<reference evidence="3 4" key="1">
    <citation type="submission" date="2020-08" db="EMBL/GenBank/DDBJ databases">
        <authorList>
            <person name="Koutsovoulos G."/>
            <person name="Danchin GJ E."/>
        </authorList>
    </citation>
    <scope>NUCLEOTIDE SEQUENCE [LARGE SCALE GENOMIC DNA]</scope>
</reference>
<dbReference type="AlphaFoldDB" id="A0A6V7WF45"/>
<organism evidence="3 4">
    <name type="scientific">Meloidogyne enterolobii</name>
    <name type="common">Root-knot nematode worm</name>
    <name type="synonym">Meloidogyne mayaguensis</name>
    <dbReference type="NCBI Taxonomy" id="390850"/>
    <lineage>
        <taxon>Eukaryota</taxon>
        <taxon>Metazoa</taxon>
        <taxon>Ecdysozoa</taxon>
        <taxon>Nematoda</taxon>
        <taxon>Chromadorea</taxon>
        <taxon>Rhabditida</taxon>
        <taxon>Tylenchina</taxon>
        <taxon>Tylenchomorpha</taxon>
        <taxon>Tylenchoidea</taxon>
        <taxon>Meloidogynidae</taxon>
        <taxon>Meloidogyninae</taxon>
        <taxon>Meloidogyne</taxon>
    </lineage>
</organism>
<dbReference type="PROSITE" id="PS51354">
    <property type="entry name" value="GLUTAREDOXIN_2"/>
    <property type="match status" value="1"/>
</dbReference>